<dbReference type="PANTHER" id="PTHR47447:SF17">
    <property type="entry name" value="OS12G0638900 PROTEIN"/>
    <property type="match status" value="1"/>
</dbReference>
<protein>
    <submittedName>
        <fullName evidence="5">Pentatricopeptide repeat-containing protein MRL1, chloroplastic</fullName>
    </submittedName>
</protein>
<evidence type="ECO:0000313" key="6">
    <source>
        <dbReference type="Proteomes" id="UP001152797"/>
    </source>
</evidence>
<evidence type="ECO:0000313" key="4">
    <source>
        <dbReference type="EMBL" id="CAL1135139.1"/>
    </source>
</evidence>
<comment type="caution">
    <text evidence="3">The sequence shown here is derived from an EMBL/GenBank/DDBJ whole genome shotgun (WGS) entry which is preliminary data.</text>
</comment>
<dbReference type="EMBL" id="CAMXCT010000658">
    <property type="protein sequence ID" value="CAI3981764.1"/>
    <property type="molecule type" value="Genomic_DNA"/>
</dbReference>
<gene>
    <name evidence="3" type="ORF">C1SCF055_LOCUS9524</name>
</gene>
<name>A0A9P1BYF0_9DINO</name>
<feature type="region of interest" description="Disordered" evidence="2">
    <location>
        <begin position="1"/>
        <end position="25"/>
    </location>
</feature>
<dbReference type="EMBL" id="CAMXCT020000658">
    <property type="protein sequence ID" value="CAL1135139.1"/>
    <property type="molecule type" value="Genomic_DNA"/>
</dbReference>
<dbReference type="EMBL" id="CAMXCT030000658">
    <property type="protein sequence ID" value="CAL4769076.1"/>
    <property type="molecule type" value="Genomic_DNA"/>
</dbReference>
<evidence type="ECO:0000256" key="1">
    <source>
        <dbReference type="ARBA" id="ARBA00022737"/>
    </source>
</evidence>
<keyword evidence="1" id="KW-0677">Repeat</keyword>
<dbReference type="OrthoDB" id="185373at2759"/>
<keyword evidence="6" id="KW-1185">Reference proteome</keyword>
<dbReference type="InterPro" id="IPR011990">
    <property type="entry name" value="TPR-like_helical_dom_sf"/>
</dbReference>
<dbReference type="AlphaFoldDB" id="A0A9P1BYF0"/>
<dbReference type="PANTHER" id="PTHR47447">
    <property type="entry name" value="OS03G0856100 PROTEIN"/>
    <property type="match status" value="1"/>
</dbReference>
<evidence type="ECO:0000256" key="2">
    <source>
        <dbReference type="SAM" id="MobiDB-lite"/>
    </source>
</evidence>
<reference evidence="3" key="1">
    <citation type="submission" date="2022-10" db="EMBL/GenBank/DDBJ databases">
        <authorList>
            <person name="Chen Y."/>
            <person name="Dougan E. K."/>
            <person name="Chan C."/>
            <person name="Rhodes N."/>
            <person name="Thang M."/>
        </authorList>
    </citation>
    <scope>NUCLEOTIDE SEQUENCE</scope>
</reference>
<proteinExistence type="predicted"/>
<sequence>MQPRSLTDGHTVGHQNQQSPSTLRKLTSDIGKLDPKFWEFNLEFVQQLKEQSLQPDVFFCASSSASLGRVRYWQLALAQLDLLGSNSPDMICFNAVSSSAVNASAWPFACKILETAMCRALEPSTETFRSLMGSALSSSDWPLALQMLSDISAKRASTISAHISPAIDACGSAMWPAALHLFDSMKLFGVTFTASHEGIVKVLGLNWAMSLQVTMHVPDCLADAALYRQALLSCLRSGELMQALRLLERCRSHGIQSTLAMRGAFLAACEDHGSLWQEALLVYHHSFAINSIDGTMSNSLLCMCRAHRQWQWSHRLFSSSACSAKASASAYISSMGHVRQWESATDALAMLRTGMCQRLGSLGDADWDAAIKSIGNAGANWRGSLQLLQGRLGKHRGTRYGFSAAMGVSQQGQQWIHAAQLLMQMQQGDLVPNAISYSTVAAAVQEFRHWESTVNMLHLAPRGDSNCHCLNALISCCEKARAWRFALQSIGHMQVIRLMPDGVTFSSGIAACEKGLKWSFALHLLDQNYNPRPLDTERSIQGSAALSAVARSSNWQMAMAVVSEVVDPKRPEVLTVSSALLALNSKEASAYELRKARGWLNHVAAEAVSTNLDQTPRVRHRAAYMAAELLDEHDALSSSVAACIAACISRNSQLAQLFKFKRSKLTLEIWPPVPSWELRKHLEGWLPHDLQTEQPSWSTRRWLVSAKVLARRQSQISSFGHEVFAELVACSTMASLPCYISTPSGARDKRHCQFQAGHSAKLTGHRSEDGESGRLLIAVEGEGRREPHAERQALLDILCTLVELEKENSIQNRQN</sequence>
<dbReference type="Gene3D" id="1.25.40.10">
    <property type="entry name" value="Tetratricopeptide repeat domain"/>
    <property type="match status" value="3"/>
</dbReference>
<evidence type="ECO:0000313" key="5">
    <source>
        <dbReference type="EMBL" id="CAL4769076.1"/>
    </source>
</evidence>
<feature type="compositionally biased region" description="Polar residues" evidence="2">
    <location>
        <begin position="13"/>
        <end position="25"/>
    </location>
</feature>
<evidence type="ECO:0000313" key="3">
    <source>
        <dbReference type="EMBL" id="CAI3981764.1"/>
    </source>
</evidence>
<accession>A0A9P1BYF0</accession>
<organism evidence="3">
    <name type="scientific">Cladocopium goreaui</name>
    <dbReference type="NCBI Taxonomy" id="2562237"/>
    <lineage>
        <taxon>Eukaryota</taxon>
        <taxon>Sar</taxon>
        <taxon>Alveolata</taxon>
        <taxon>Dinophyceae</taxon>
        <taxon>Suessiales</taxon>
        <taxon>Symbiodiniaceae</taxon>
        <taxon>Cladocopium</taxon>
    </lineage>
</organism>
<reference evidence="4" key="2">
    <citation type="submission" date="2024-04" db="EMBL/GenBank/DDBJ databases">
        <authorList>
            <person name="Chen Y."/>
            <person name="Shah S."/>
            <person name="Dougan E. K."/>
            <person name="Thang M."/>
            <person name="Chan C."/>
        </authorList>
    </citation>
    <scope>NUCLEOTIDE SEQUENCE [LARGE SCALE GENOMIC DNA]</scope>
</reference>
<dbReference type="Proteomes" id="UP001152797">
    <property type="component" value="Unassembled WGS sequence"/>
</dbReference>